<gene>
    <name evidence="2" type="ORF">HZH68_000628</name>
</gene>
<proteinExistence type="predicted"/>
<keyword evidence="3" id="KW-1185">Reference proteome</keyword>
<comment type="caution">
    <text evidence="2">The sequence shown here is derived from an EMBL/GenBank/DDBJ whole genome shotgun (WGS) entry which is preliminary data.</text>
</comment>
<feature type="region of interest" description="Disordered" evidence="1">
    <location>
        <begin position="191"/>
        <end position="237"/>
    </location>
</feature>
<accession>A0A834U673</accession>
<protein>
    <submittedName>
        <fullName evidence="2">Uncharacterized protein</fullName>
    </submittedName>
</protein>
<sequence>MMDCGGDGGALEDFVELATDIADSSRTIRDAAERLLTLLGVDDENDDLLSSSEDEGVEVDVEDEEDEDRPENTRLLHQLAASLAQELKYSQQKHDPGPTRIIAQGRGNFDERDQNVEMVQDDSFHGQSPFRNQIDLKTSDSQFHGDPFVQNQFAPTRRYSFGYSFQGHSNDLDVFETKESLKTSNRHHYRHYHHHHHHHHHHHRRRRHRHHHHHQQQQQQQQQQQHRSKMNDEQEERSILHRDHVSGSWGSGWDACATEALRYLVEDEGLPAHHPTVLAMKNHLELQRGRVFAQNAVFIVNSKWNTLISALSDGSKRTGAANTLLIKRRLEEEFNRLAYLIIKRE</sequence>
<dbReference type="EMBL" id="JACSDZ010000001">
    <property type="protein sequence ID" value="KAF7417975.1"/>
    <property type="molecule type" value="Genomic_DNA"/>
</dbReference>
<reference evidence="2" key="1">
    <citation type="journal article" date="2020" name="G3 (Bethesda)">
        <title>High-Quality Assemblies for Three Invasive Social Wasps from the &lt;i&gt;Vespula&lt;/i&gt; Genus.</title>
        <authorList>
            <person name="Harrop T.W.R."/>
            <person name="Guhlin J."/>
            <person name="McLaughlin G.M."/>
            <person name="Permina E."/>
            <person name="Stockwell P."/>
            <person name="Gilligan J."/>
            <person name="Le Lec M.F."/>
            <person name="Gruber M.A.M."/>
            <person name="Quinn O."/>
            <person name="Lovegrove M."/>
            <person name="Duncan E.J."/>
            <person name="Remnant E.J."/>
            <person name="Van Eeckhoven J."/>
            <person name="Graham B."/>
            <person name="Knapp R.A."/>
            <person name="Langford K.W."/>
            <person name="Kronenberg Z."/>
            <person name="Press M.O."/>
            <person name="Eacker S.M."/>
            <person name="Wilson-Rankin E.E."/>
            <person name="Purcell J."/>
            <person name="Lester P.J."/>
            <person name="Dearden P.K."/>
        </authorList>
    </citation>
    <scope>NUCLEOTIDE SEQUENCE</scope>
    <source>
        <strain evidence="2">Linc-1</strain>
    </source>
</reference>
<name>A0A834U673_VESGE</name>
<feature type="region of interest" description="Disordered" evidence="1">
    <location>
        <begin position="42"/>
        <end position="70"/>
    </location>
</feature>
<dbReference type="Proteomes" id="UP000617340">
    <property type="component" value="Unassembled WGS sequence"/>
</dbReference>
<evidence type="ECO:0000313" key="3">
    <source>
        <dbReference type="Proteomes" id="UP000617340"/>
    </source>
</evidence>
<evidence type="ECO:0000256" key="1">
    <source>
        <dbReference type="SAM" id="MobiDB-lite"/>
    </source>
</evidence>
<organism evidence="2 3">
    <name type="scientific">Vespula germanica</name>
    <name type="common">German yellow jacket</name>
    <name type="synonym">Paravespula germanica</name>
    <dbReference type="NCBI Taxonomy" id="30212"/>
    <lineage>
        <taxon>Eukaryota</taxon>
        <taxon>Metazoa</taxon>
        <taxon>Ecdysozoa</taxon>
        <taxon>Arthropoda</taxon>
        <taxon>Hexapoda</taxon>
        <taxon>Insecta</taxon>
        <taxon>Pterygota</taxon>
        <taxon>Neoptera</taxon>
        <taxon>Endopterygota</taxon>
        <taxon>Hymenoptera</taxon>
        <taxon>Apocrita</taxon>
        <taxon>Aculeata</taxon>
        <taxon>Vespoidea</taxon>
        <taxon>Vespidae</taxon>
        <taxon>Vespinae</taxon>
        <taxon>Vespula</taxon>
    </lineage>
</organism>
<feature type="compositionally biased region" description="Basic residues" evidence="1">
    <location>
        <begin position="191"/>
        <end position="215"/>
    </location>
</feature>
<feature type="compositionally biased region" description="Acidic residues" evidence="1">
    <location>
        <begin position="42"/>
        <end position="69"/>
    </location>
</feature>
<dbReference type="AlphaFoldDB" id="A0A834U673"/>
<evidence type="ECO:0000313" key="2">
    <source>
        <dbReference type="EMBL" id="KAF7417975.1"/>
    </source>
</evidence>
<feature type="compositionally biased region" description="Low complexity" evidence="1">
    <location>
        <begin position="216"/>
        <end position="225"/>
    </location>
</feature>
<dbReference type="SUPFAM" id="SSF158457">
    <property type="entry name" value="Orange domain-like"/>
    <property type="match status" value="1"/>
</dbReference>